<evidence type="ECO:0000313" key="5">
    <source>
        <dbReference type="EMBL" id="KAJ2851292.1"/>
    </source>
</evidence>
<dbReference type="Pfam" id="PF00076">
    <property type="entry name" value="RRM_1"/>
    <property type="match status" value="1"/>
</dbReference>
<evidence type="ECO:0000259" key="4">
    <source>
        <dbReference type="PROSITE" id="PS50102"/>
    </source>
</evidence>
<dbReference type="PANTHER" id="PTHR15481">
    <property type="entry name" value="RIBONUCLEIC ACID BINDING PROTEIN S1"/>
    <property type="match status" value="1"/>
</dbReference>
<comment type="caution">
    <text evidence="5">The sequence shown here is derived from an EMBL/GenBank/DDBJ whole genome shotgun (WGS) entry which is preliminary data.</text>
</comment>
<dbReference type="GO" id="GO:0005737">
    <property type="term" value="C:cytoplasm"/>
    <property type="evidence" value="ECO:0007669"/>
    <property type="project" value="TreeGrafter"/>
</dbReference>
<feature type="compositionally biased region" description="Basic residues" evidence="3">
    <location>
        <begin position="273"/>
        <end position="291"/>
    </location>
</feature>
<feature type="region of interest" description="Disordered" evidence="3">
    <location>
        <begin position="230"/>
        <end position="348"/>
    </location>
</feature>
<feature type="compositionally biased region" description="Basic and acidic residues" evidence="3">
    <location>
        <begin position="292"/>
        <end position="310"/>
    </location>
</feature>
<dbReference type="InterPro" id="IPR000504">
    <property type="entry name" value="RRM_dom"/>
</dbReference>
<feature type="compositionally biased region" description="Basic and acidic residues" evidence="3">
    <location>
        <begin position="1"/>
        <end position="27"/>
    </location>
</feature>
<accession>A0A9W8M112</accession>
<feature type="compositionally biased region" description="Basic residues" evidence="3">
    <location>
        <begin position="242"/>
        <end position="265"/>
    </location>
</feature>
<dbReference type="PROSITE" id="PS50102">
    <property type="entry name" value="RRM"/>
    <property type="match status" value="1"/>
</dbReference>
<feature type="domain" description="RRM" evidence="4">
    <location>
        <begin position="148"/>
        <end position="226"/>
    </location>
</feature>
<sequence length="348" mass="40866">MSPDISNDRADQMDIRSRSISPERDSYANDGYSPPPLNGDYNNGQRRSSRGPRSRERSYSRSRSFSRSPRRDRSRSFSRSLSRSPSRSRSRSFSRSPSPGYSLSRSPSPRRYTRRSISRDRSRNRSPGPASKPMSAGELRSRRYDTEPFITITNLTQKVRTAHLREILHEFGPTLKVRLSMYTRRSNKERNGFAFFDKQEDLQKAIDYLDGGEIDGQKVSVFIGDEKDRNIAADRRQGKNSGRNRRDRNRKQRGGAGRRRGRRGRSPSFKRGSSGRRGRSPSPRYRSRGRYSRYDRYSPARSRSPYDRYRRYSRSRYYSRSPSPEHGGYRGRRYSRSRSISPRRRRYY</sequence>
<name>A0A9W8M112_9FUNG</name>
<feature type="compositionally biased region" description="Low complexity" evidence="3">
    <location>
        <begin position="315"/>
        <end position="324"/>
    </location>
</feature>
<dbReference type="Proteomes" id="UP001139887">
    <property type="component" value="Unassembled WGS sequence"/>
</dbReference>
<dbReference type="AlphaFoldDB" id="A0A9W8M112"/>
<keyword evidence="6" id="KW-1185">Reference proteome</keyword>
<dbReference type="InterPro" id="IPR012677">
    <property type="entry name" value="Nucleotide-bd_a/b_plait_sf"/>
</dbReference>
<feature type="region of interest" description="Disordered" evidence="3">
    <location>
        <begin position="1"/>
        <end position="142"/>
    </location>
</feature>
<dbReference type="GO" id="GO:0005654">
    <property type="term" value="C:nucleoplasm"/>
    <property type="evidence" value="ECO:0007669"/>
    <property type="project" value="TreeGrafter"/>
</dbReference>
<feature type="compositionally biased region" description="Basic residues" evidence="3">
    <location>
        <begin position="329"/>
        <end position="348"/>
    </location>
</feature>
<evidence type="ECO:0000256" key="3">
    <source>
        <dbReference type="SAM" id="MobiDB-lite"/>
    </source>
</evidence>
<dbReference type="GO" id="GO:0003723">
    <property type="term" value="F:RNA binding"/>
    <property type="evidence" value="ECO:0007669"/>
    <property type="project" value="UniProtKB-UniRule"/>
</dbReference>
<evidence type="ECO:0000256" key="2">
    <source>
        <dbReference type="PROSITE-ProRule" id="PRU00176"/>
    </source>
</evidence>
<dbReference type="PANTHER" id="PTHR15481:SF0">
    <property type="entry name" value="LD23870P-RELATED"/>
    <property type="match status" value="1"/>
</dbReference>
<dbReference type="SUPFAM" id="SSF54928">
    <property type="entry name" value="RNA-binding domain, RBD"/>
    <property type="match status" value="1"/>
</dbReference>
<dbReference type="GO" id="GO:0000398">
    <property type="term" value="P:mRNA splicing, via spliceosome"/>
    <property type="evidence" value="ECO:0007669"/>
    <property type="project" value="TreeGrafter"/>
</dbReference>
<proteinExistence type="predicted"/>
<gene>
    <name evidence="5" type="ORF">IWW36_001189</name>
</gene>
<evidence type="ECO:0000256" key="1">
    <source>
        <dbReference type="ARBA" id="ARBA00022884"/>
    </source>
</evidence>
<dbReference type="GO" id="GO:0061574">
    <property type="term" value="C:ASAP complex"/>
    <property type="evidence" value="ECO:0007669"/>
    <property type="project" value="TreeGrafter"/>
</dbReference>
<dbReference type="OrthoDB" id="252020at2759"/>
<dbReference type="SMART" id="SM00360">
    <property type="entry name" value="RRM"/>
    <property type="match status" value="1"/>
</dbReference>
<dbReference type="Gene3D" id="3.30.70.330">
    <property type="match status" value="1"/>
</dbReference>
<dbReference type="EMBL" id="JANBUW010000014">
    <property type="protein sequence ID" value="KAJ2851292.1"/>
    <property type="molecule type" value="Genomic_DNA"/>
</dbReference>
<dbReference type="InterPro" id="IPR035979">
    <property type="entry name" value="RBD_domain_sf"/>
</dbReference>
<keyword evidence="1 2" id="KW-0694">RNA-binding</keyword>
<feature type="compositionally biased region" description="Low complexity" evidence="3">
    <location>
        <begin position="93"/>
        <end position="110"/>
    </location>
</feature>
<reference evidence="5" key="1">
    <citation type="submission" date="2022-07" db="EMBL/GenBank/DDBJ databases">
        <title>Phylogenomic reconstructions and comparative analyses of Kickxellomycotina fungi.</title>
        <authorList>
            <person name="Reynolds N.K."/>
            <person name="Stajich J.E."/>
            <person name="Barry K."/>
            <person name="Grigoriev I.V."/>
            <person name="Crous P."/>
            <person name="Smith M.E."/>
        </authorList>
    </citation>
    <scope>NUCLEOTIDE SEQUENCE</scope>
    <source>
        <strain evidence="5">NRRL 1566</strain>
    </source>
</reference>
<organism evidence="5 6">
    <name type="scientific">Coemansia brasiliensis</name>
    <dbReference type="NCBI Taxonomy" id="2650707"/>
    <lineage>
        <taxon>Eukaryota</taxon>
        <taxon>Fungi</taxon>
        <taxon>Fungi incertae sedis</taxon>
        <taxon>Zoopagomycota</taxon>
        <taxon>Kickxellomycotina</taxon>
        <taxon>Kickxellomycetes</taxon>
        <taxon>Kickxellales</taxon>
        <taxon>Kickxellaceae</taxon>
        <taxon>Coemansia</taxon>
    </lineage>
</organism>
<evidence type="ECO:0000313" key="6">
    <source>
        <dbReference type="Proteomes" id="UP001139887"/>
    </source>
</evidence>
<protein>
    <recommendedName>
        <fullName evidence="4">RRM domain-containing protein</fullName>
    </recommendedName>
</protein>